<organism evidence="10 11">
    <name type="scientific">Thomasclavelia spiroformis</name>
    <dbReference type="NCBI Taxonomy" id="29348"/>
    <lineage>
        <taxon>Bacteria</taxon>
        <taxon>Bacillati</taxon>
        <taxon>Bacillota</taxon>
        <taxon>Erysipelotrichia</taxon>
        <taxon>Erysipelotrichales</taxon>
        <taxon>Coprobacillaceae</taxon>
        <taxon>Thomasclavelia</taxon>
    </lineage>
</organism>
<evidence type="ECO:0000313" key="11">
    <source>
        <dbReference type="Proteomes" id="UP000749320"/>
    </source>
</evidence>
<dbReference type="EMBL" id="DYWV01000113">
    <property type="protein sequence ID" value="HJF39929.1"/>
    <property type="molecule type" value="Genomic_DNA"/>
</dbReference>
<feature type="transmembrane region" description="Helical" evidence="8">
    <location>
        <begin position="182"/>
        <end position="201"/>
    </location>
</feature>
<dbReference type="PANTHER" id="PTHR40074">
    <property type="entry name" value="O-ACETYLTRANSFERASE WECH"/>
    <property type="match status" value="1"/>
</dbReference>
<keyword evidence="4 8" id="KW-0812">Transmembrane</keyword>
<evidence type="ECO:0000256" key="4">
    <source>
        <dbReference type="ARBA" id="ARBA00022692"/>
    </source>
</evidence>
<feature type="transmembrane region" description="Helical" evidence="8">
    <location>
        <begin position="152"/>
        <end position="170"/>
    </location>
</feature>
<feature type="transmembrane region" description="Helical" evidence="8">
    <location>
        <begin position="266"/>
        <end position="283"/>
    </location>
</feature>
<comment type="subcellular location">
    <subcellularLocation>
        <location evidence="1">Cell membrane</location>
        <topology evidence="1">Multi-pass membrane protein</topology>
    </subcellularLocation>
</comment>
<feature type="region of interest" description="Disordered" evidence="7">
    <location>
        <begin position="1"/>
        <end position="30"/>
    </location>
</feature>
<keyword evidence="5 8" id="KW-1133">Transmembrane helix</keyword>
<proteinExistence type="inferred from homology"/>
<name>A0A921GCE3_9FIRM</name>
<evidence type="ECO:0000256" key="8">
    <source>
        <dbReference type="SAM" id="Phobius"/>
    </source>
</evidence>
<dbReference type="GO" id="GO:0005886">
    <property type="term" value="C:plasma membrane"/>
    <property type="evidence" value="ECO:0007669"/>
    <property type="project" value="UniProtKB-SubCell"/>
</dbReference>
<dbReference type="GO" id="GO:0009246">
    <property type="term" value="P:enterobacterial common antigen biosynthetic process"/>
    <property type="evidence" value="ECO:0007669"/>
    <property type="project" value="TreeGrafter"/>
</dbReference>
<dbReference type="GO" id="GO:0016413">
    <property type="term" value="F:O-acetyltransferase activity"/>
    <property type="evidence" value="ECO:0007669"/>
    <property type="project" value="TreeGrafter"/>
</dbReference>
<keyword evidence="10" id="KW-0808">Transferase</keyword>
<dbReference type="InterPro" id="IPR002656">
    <property type="entry name" value="Acyl_transf_3_dom"/>
</dbReference>
<feature type="domain" description="Acyltransferase 3" evidence="9">
    <location>
        <begin position="44"/>
        <end position="345"/>
    </location>
</feature>
<sequence>SRAEQSRAEQSRAEQSRAEQSRAEQSRAEQSRAEQYLSKTNAQCLKGIFAIAVLCHHMYQYSGLFRGKFGIILQALGYLSVGIFFFFTGYGLIVSYQEKKEFYIKNFLRKRVLPFYLFYLFLTAIYALWRIVLNIEYTRRQLIQSIIFKDALAANSWYLQVIIVFYIFFWITAKVVKDTKKLVRMIIICSMLYCVGCFMLDVTSTRYESFLCIALGTMWAVNKKRVDKLLDIKGLQLFLLSIILFGVFCSTYIIVDNLAIQIFSKMASALAFSSMAIIFVFKLSGRAEVLINNPVTQWLGKYSLEIYVIQGIFLLLRKGTKLYIQNPYVFIVVCVIGTLLLAIVIKSVYDWIVRKCRPQVVNM</sequence>
<keyword evidence="3" id="KW-1003">Cell membrane</keyword>
<dbReference type="Pfam" id="PF01757">
    <property type="entry name" value="Acyl_transf_3"/>
    <property type="match status" value="1"/>
</dbReference>
<dbReference type="AlphaFoldDB" id="A0A921GCE3"/>
<evidence type="ECO:0000256" key="3">
    <source>
        <dbReference type="ARBA" id="ARBA00022475"/>
    </source>
</evidence>
<feature type="transmembrane region" description="Helical" evidence="8">
    <location>
        <begin position="234"/>
        <end position="254"/>
    </location>
</feature>
<keyword evidence="10" id="KW-0012">Acyltransferase</keyword>
<feature type="non-terminal residue" evidence="10">
    <location>
        <position position="1"/>
    </location>
</feature>
<evidence type="ECO:0000259" key="9">
    <source>
        <dbReference type="Pfam" id="PF01757"/>
    </source>
</evidence>
<feature type="transmembrane region" description="Helical" evidence="8">
    <location>
        <begin position="113"/>
        <end position="132"/>
    </location>
</feature>
<dbReference type="PANTHER" id="PTHR40074:SF2">
    <property type="entry name" value="O-ACETYLTRANSFERASE WECH"/>
    <property type="match status" value="1"/>
</dbReference>
<evidence type="ECO:0000256" key="1">
    <source>
        <dbReference type="ARBA" id="ARBA00004651"/>
    </source>
</evidence>
<feature type="transmembrane region" description="Helical" evidence="8">
    <location>
        <begin position="295"/>
        <end position="316"/>
    </location>
</feature>
<keyword evidence="6 8" id="KW-0472">Membrane</keyword>
<dbReference type="Proteomes" id="UP000749320">
    <property type="component" value="Unassembled WGS sequence"/>
</dbReference>
<gene>
    <name evidence="10" type="ORF">K8V91_03315</name>
</gene>
<comment type="similarity">
    <text evidence="2">Belongs to the acyltransferase 3 family.</text>
</comment>
<reference evidence="10" key="2">
    <citation type="submission" date="2021-09" db="EMBL/GenBank/DDBJ databases">
        <authorList>
            <person name="Gilroy R."/>
        </authorList>
    </citation>
    <scope>NUCLEOTIDE SEQUENCE</scope>
    <source>
        <strain evidence="10">CHK193-16274</strain>
    </source>
</reference>
<comment type="caution">
    <text evidence="10">The sequence shown here is derived from an EMBL/GenBank/DDBJ whole genome shotgun (WGS) entry which is preliminary data.</text>
</comment>
<evidence type="ECO:0000256" key="6">
    <source>
        <dbReference type="ARBA" id="ARBA00023136"/>
    </source>
</evidence>
<feature type="transmembrane region" description="Helical" evidence="8">
    <location>
        <begin position="71"/>
        <end position="93"/>
    </location>
</feature>
<evidence type="ECO:0000256" key="7">
    <source>
        <dbReference type="SAM" id="MobiDB-lite"/>
    </source>
</evidence>
<reference evidence="10" key="1">
    <citation type="journal article" date="2021" name="PeerJ">
        <title>Extensive microbial diversity within the chicken gut microbiome revealed by metagenomics and culture.</title>
        <authorList>
            <person name="Gilroy R."/>
            <person name="Ravi A."/>
            <person name="Getino M."/>
            <person name="Pursley I."/>
            <person name="Horton D.L."/>
            <person name="Alikhan N.F."/>
            <person name="Baker D."/>
            <person name="Gharbi K."/>
            <person name="Hall N."/>
            <person name="Watson M."/>
            <person name="Adriaenssens E.M."/>
            <person name="Foster-Nyarko E."/>
            <person name="Jarju S."/>
            <person name="Secka A."/>
            <person name="Antonio M."/>
            <person name="Oren A."/>
            <person name="Chaudhuri R.R."/>
            <person name="La Ragione R."/>
            <person name="Hildebrand F."/>
            <person name="Pallen M.J."/>
        </authorList>
    </citation>
    <scope>NUCLEOTIDE SEQUENCE</scope>
    <source>
        <strain evidence="10">CHK193-16274</strain>
    </source>
</reference>
<evidence type="ECO:0000313" key="10">
    <source>
        <dbReference type="EMBL" id="HJF39929.1"/>
    </source>
</evidence>
<accession>A0A921GCE3</accession>
<evidence type="ECO:0000256" key="2">
    <source>
        <dbReference type="ARBA" id="ARBA00007400"/>
    </source>
</evidence>
<protein>
    <submittedName>
        <fullName evidence="10">Acyltransferase</fullName>
    </submittedName>
</protein>
<feature type="transmembrane region" description="Helical" evidence="8">
    <location>
        <begin position="328"/>
        <end position="349"/>
    </location>
</feature>
<evidence type="ECO:0000256" key="5">
    <source>
        <dbReference type="ARBA" id="ARBA00022989"/>
    </source>
</evidence>